<gene>
    <name evidence="7" type="ORF">CSW10_03300</name>
</gene>
<reference evidence="7" key="1">
    <citation type="submission" date="2017-10" db="EMBL/GenBank/DDBJ databases">
        <title>Genome-wide analysis of the first isolated strain mycoplasma dispar GS01.</title>
        <authorList>
            <person name="Hao H."/>
            <person name="Chen S."/>
            <person name="Zhao P."/>
            <person name="Chu Y."/>
            <person name="Liu Y."/>
        </authorList>
    </citation>
    <scope>NUCLEOTIDE SEQUENCE [LARGE SCALE GENOMIC DNA]</scope>
    <source>
        <strain evidence="7">GS01</strain>
    </source>
</reference>
<evidence type="ECO:0000256" key="2">
    <source>
        <dbReference type="ARBA" id="ARBA00008854"/>
    </source>
</evidence>
<dbReference type="PANTHER" id="PTHR34478">
    <property type="entry name" value="PROTEIN LEMA"/>
    <property type="match status" value="1"/>
</dbReference>
<evidence type="ECO:0008006" key="9">
    <source>
        <dbReference type="Google" id="ProtNLM"/>
    </source>
</evidence>
<evidence type="ECO:0000313" key="7">
    <source>
        <dbReference type="EMBL" id="ATP59930.1"/>
    </source>
</evidence>
<dbReference type="EMBL" id="CP024161">
    <property type="protein sequence ID" value="ATP59930.1"/>
    <property type="molecule type" value="Genomic_DNA"/>
</dbReference>
<dbReference type="PANTHER" id="PTHR34478:SF1">
    <property type="entry name" value="PROTEIN LEMA"/>
    <property type="match status" value="1"/>
</dbReference>
<dbReference type="Proteomes" id="UP000224629">
    <property type="component" value="Chromosome"/>
</dbReference>
<organism evidence="7 8">
    <name type="scientific">Mesomycoplasma dispar</name>
    <dbReference type="NCBI Taxonomy" id="86660"/>
    <lineage>
        <taxon>Bacteria</taxon>
        <taxon>Bacillati</taxon>
        <taxon>Mycoplasmatota</taxon>
        <taxon>Mycoplasmoidales</taxon>
        <taxon>Metamycoplasmataceae</taxon>
        <taxon>Mesomycoplasma</taxon>
    </lineage>
</organism>
<evidence type="ECO:0000256" key="6">
    <source>
        <dbReference type="SAM" id="Phobius"/>
    </source>
</evidence>
<dbReference type="SUPFAM" id="SSF140478">
    <property type="entry name" value="LemA-like"/>
    <property type="match status" value="1"/>
</dbReference>
<proteinExistence type="inferred from homology"/>
<keyword evidence="5 6" id="KW-0472">Membrane</keyword>
<dbReference type="RefSeq" id="WP_099452130.1">
    <property type="nucleotide sequence ID" value="NZ_CP024161.1"/>
</dbReference>
<accession>A0ABN5DRQ3</accession>
<comment type="subcellular location">
    <subcellularLocation>
        <location evidence="1">Membrane</location>
        <topology evidence="1">Single-pass membrane protein</topology>
    </subcellularLocation>
</comment>
<dbReference type="InterPro" id="IPR023353">
    <property type="entry name" value="LemA-like_dom_sf"/>
</dbReference>
<evidence type="ECO:0000313" key="8">
    <source>
        <dbReference type="Proteomes" id="UP000224629"/>
    </source>
</evidence>
<feature type="transmembrane region" description="Helical" evidence="6">
    <location>
        <begin position="35"/>
        <end position="54"/>
    </location>
</feature>
<comment type="similarity">
    <text evidence="2">Belongs to the LemA family.</text>
</comment>
<evidence type="ECO:0000256" key="4">
    <source>
        <dbReference type="ARBA" id="ARBA00022989"/>
    </source>
</evidence>
<protein>
    <recommendedName>
        <fullName evidence="9">LemA family protein</fullName>
    </recommendedName>
</protein>
<evidence type="ECO:0000256" key="5">
    <source>
        <dbReference type="ARBA" id="ARBA00023136"/>
    </source>
</evidence>
<dbReference type="Pfam" id="PF04011">
    <property type="entry name" value="LemA"/>
    <property type="match status" value="1"/>
</dbReference>
<dbReference type="Gene3D" id="1.20.1440.20">
    <property type="entry name" value="LemA-like domain"/>
    <property type="match status" value="1"/>
</dbReference>
<dbReference type="InterPro" id="IPR007156">
    <property type="entry name" value="MamQ_LemA"/>
</dbReference>
<sequence length="215" mass="24490">MANLFDQANKDDIEGFDPRVDNRPKTPTVSGLTKFIFWFIGTLLLFAAPIYYIVKKNNFLALQNSINESSGTIEVQLEQRSATLIKLVDQVRSYREFEKSVLTDVARLRSLASNIQNAEEIDNLNSSIFGRLMAVSENYPELRSSQLYQELMNQTTYLERELAASRRLYNSKVNQFNTEIFIFPNSIVSTSLGLSTIQMYKASAKSREDVSMANL</sequence>
<keyword evidence="3 6" id="KW-0812">Transmembrane</keyword>
<keyword evidence="4 6" id="KW-1133">Transmembrane helix</keyword>
<keyword evidence="8" id="KW-1185">Reference proteome</keyword>
<name>A0ABN5DRQ3_9BACT</name>
<evidence type="ECO:0000256" key="3">
    <source>
        <dbReference type="ARBA" id="ARBA00022692"/>
    </source>
</evidence>
<evidence type="ECO:0000256" key="1">
    <source>
        <dbReference type="ARBA" id="ARBA00004167"/>
    </source>
</evidence>